<feature type="compositionally biased region" description="Gly residues" evidence="1">
    <location>
        <begin position="120"/>
        <end position="129"/>
    </location>
</feature>
<gene>
    <name evidence="3" type="ORF">ACELLULO517_26210</name>
</gene>
<dbReference type="EMBL" id="JAESVA010000016">
    <property type="protein sequence ID" value="MCB8883771.1"/>
    <property type="molecule type" value="Genomic_DNA"/>
</dbReference>
<organism evidence="3 4">
    <name type="scientific">Acidisoma cellulosilyticum</name>
    <dbReference type="NCBI Taxonomy" id="2802395"/>
    <lineage>
        <taxon>Bacteria</taxon>
        <taxon>Pseudomonadati</taxon>
        <taxon>Pseudomonadota</taxon>
        <taxon>Alphaproteobacteria</taxon>
        <taxon>Acetobacterales</taxon>
        <taxon>Acidocellaceae</taxon>
        <taxon>Acidisoma</taxon>
    </lineage>
</organism>
<dbReference type="AlphaFoldDB" id="A0A964E6N6"/>
<dbReference type="SUPFAM" id="SSF51294">
    <property type="entry name" value="Hedgehog/intein (Hint) domain"/>
    <property type="match status" value="1"/>
</dbReference>
<dbReference type="InterPro" id="IPR028992">
    <property type="entry name" value="Hedgehog/Intein_dom"/>
</dbReference>
<feature type="domain" description="Hedgehog/Intein (Hint)" evidence="2">
    <location>
        <begin position="533"/>
        <end position="666"/>
    </location>
</feature>
<dbReference type="InterPro" id="IPR038081">
    <property type="entry name" value="CalX-like_sf"/>
</dbReference>
<reference evidence="3 4" key="1">
    <citation type="journal article" date="2021" name="Microorganisms">
        <title>Acidisoma silvae sp. nov. and Acidisomacellulosilytica sp. nov., Two Acidophilic Bacteria Isolated from Decaying Wood, Hydrolyzing Cellulose and Producing Poly-3-hydroxybutyrate.</title>
        <authorList>
            <person name="Mieszkin S."/>
            <person name="Pouder E."/>
            <person name="Uroz S."/>
            <person name="Simon-Colin C."/>
            <person name="Alain K."/>
        </authorList>
    </citation>
    <scope>NUCLEOTIDE SEQUENCE [LARGE SCALE GENOMIC DNA]</scope>
    <source>
        <strain evidence="3 4">HW T5.17</strain>
    </source>
</reference>
<feature type="compositionally biased region" description="Gly residues" evidence="1">
    <location>
        <begin position="337"/>
        <end position="361"/>
    </location>
</feature>
<dbReference type="PRINTS" id="PR01228">
    <property type="entry name" value="EGGSHELL"/>
</dbReference>
<comment type="caution">
    <text evidence="3">The sequence shown here is derived from an EMBL/GenBank/DDBJ whole genome shotgun (WGS) entry which is preliminary data.</text>
</comment>
<feature type="region of interest" description="Disordered" evidence="1">
    <location>
        <begin position="336"/>
        <end position="381"/>
    </location>
</feature>
<name>A0A964E6N6_9PROT</name>
<feature type="region of interest" description="Disordered" evidence="1">
    <location>
        <begin position="271"/>
        <end position="305"/>
    </location>
</feature>
<evidence type="ECO:0000256" key="1">
    <source>
        <dbReference type="SAM" id="MobiDB-lite"/>
    </source>
</evidence>
<feature type="region of interest" description="Disordered" evidence="1">
    <location>
        <begin position="102"/>
        <end position="136"/>
    </location>
</feature>
<dbReference type="RefSeq" id="WP_264481682.1">
    <property type="nucleotide sequence ID" value="NZ_JAESVA010000016.1"/>
</dbReference>
<dbReference type="Pfam" id="PF13403">
    <property type="entry name" value="Hint_2"/>
    <property type="match status" value="1"/>
</dbReference>
<dbReference type="Gene3D" id="2.170.16.10">
    <property type="entry name" value="Hedgehog/Intein (Hint) domain"/>
    <property type="match status" value="1"/>
</dbReference>
<dbReference type="SUPFAM" id="SSF141072">
    <property type="entry name" value="CalX-like"/>
    <property type="match status" value="1"/>
</dbReference>
<feature type="compositionally biased region" description="Gly residues" evidence="1">
    <location>
        <begin position="287"/>
        <end position="305"/>
    </location>
</feature>
<evidence type="ECO:0000313" key="3">
    <source>
        <dbReference type="EMBL" id="MCB8883771.1"/>
    </source>
</evidence>
<protein>
    <submittedName>
        <fullName evidence="3">Hint domain-containing protein</fullName>
    </submittedName>
</protein>
<evidence type="ECO:0000259" key="2">
    <source>
        <dbReference type="Pfam" id="PF13403"/>
    </source>
</evidence>
<dbReference type="Gene3D" id="2.60.40.2030">
    <property type="match status" value="1"/>
</dbReference>
<feature type="compositionally biased region" description="Gly residues" evidence="1">
    <location>
        <begin position="198"/>
        <end position="218"/>
    </location>
</feature>
<feature type="compositionally biased region" description="Low complexity" evidence="1">
    <location>
        <begin position="108"/>
        <end position="119"/>
    </location>
</feature>
<keyword evidence="4" id="KW-1185">Reference proteome</keyword>
<evidence type="ECO:0000313" key="4">
    <source>
        <dbReference type="Proteomes" id="UP000721844"/>
    </source>
</evidence>
<feature type="region of interest" description="Disordered" evidence="1">
    <location>
        <begin position="187"/>
        <end position="224"/>
    </location>
</feature>
<proteinExistence type="predicted"/>
<accession>A0A964E6N6</accession>
<dbReference type="Proteomes" id="UP000721844">
    <property type="component" value="Unassembled WGS sequence"/>
</dbReference>
<sequence>MSVITVTNSGDSGTGSLRAALAAAAPGDTIAFASGVTSISLTSPLVIDQAVTIDGDHAHNNASVTINGEVIVQLTGNVTMNDMRVVSTSAGLAATANAQAGVKGSVGTDGLPGTQTGQPGTKGGDGDPGGDATAANGAAALAGTPAIENDGKLTLINSTVTGTASGGKGAGGAGGAVGGQGGAGGTGGTGFASPSGFVNGGNGANGGTGGDGGSGSSGTDGAEAVGGIINTGDLTLEDSIVTGKATGGAGGAGGKGGAGAAGGAGGGGGFSIGIGAPKQPPVNPSAGGNGGDGGNGGSGGNGGDGGAGGSAVGGILNTGKVTVVGAAVLANDSATAGSGGKGGLGADPGTGGAGGTGGSGDPFGSNGLAGSAGNEGHTGVTGAAGTATKDILNDGGTESGKLTINGRIFDLNTDLSGQASTVNISGSKPTTFTYDAQSLSGASPKTGTVEWKILTGADGPLLKDFTGPTSGTLTFSSNATSADEAFSIELSADAAAPRDEVFTVELLDPSTGNVIGSLKSLTQHVVNLTAPACFASGTGIRTARGDIAVEDLAIGDLIVTVSGVLRPVKWLGSRNVDCAHHGRPAAVYPVRVQAGAFGLGVPTRDLFLSPDHALYTEDVLIPVKHLINGKTIAQTTADSVTYFHVELDAHDVLLAEGLACESYLDTGDRTSFAYGHSVTELHPAWGSEARDIALLTDGLSYAPLRVTGMEVELARAALAASMLAEVRPAEVRPAQARLSAA</sequence>
<dbReference type="InterPro" id="IPR036844">
    <property type="entry name" value="Hint_dom_sf"/>
</dbReference>